<gene>
    <name evidence="1" type="ORF">MRM63_15575</name>
</gene>
<dbReference type="InterPro" id="IPR044000">
    <property type="entry name" value="Phage_tube_2"/>
</dbReference>
<proteinExistence type="predicted"/>
<dbReference type="AlphaFoldDB" id="A0AAU6VM69"/>
<protein>
    <recommendedName>
        <fullName evidence="2">Major tail protein</fullName>
    </recommendedName>
</protein>
<sequence>MARKARKKVIAYATETVYGQDAIQSGTPKYLLGREFSITPMAGESTALDYDDGLLGRSGEIVTELYVTVEFTVDFASGGAATTPAPWGDLMAACLRKVVSHTVDPDGADETVYQIDDESTGSLTFYYYQSGVLHRVVGARGSLSLSAAAKNFGGIKFTFTGLHSLVNSAALPAADFTPWQTPLKIGVENSAFTIDGAAVKMISLEYDQANTVVYQEYVGHEEVLITDFAPTGTLVIEAPTLAELDVFALAKNASEHAVVFTNGPVGDQVEWSSSRVQFGRPTYADQDGTQTYSIPIMPLGNSDKFATR</sequence>
<evidence type="ECO:0000313" key="1">
    <source>
        <dbReference type="EMBL" id="XAG86527.1"/>
    </source>
</evidence>
<dbReference type="EMBL" id="CP095351">
    <property type="protein sequence ID" value="XAG86527.1"/>
    <property type="molecule type" value="Genomic_DNA"/>
</dbReference>
<accession>A0AAU6VM69</accession>
<reference evidence="1" key="1">
    <citation type="submission" date="2022-03" db="EMBL/GenBank/DDBJ databases">
        <title>Sea Food Isolates.</title>
        <authorList>
            <person name="Li c."/>
        </authorList>
    </citation>
    <scope>NUCLEOTIDE SEQUENCE</scope>
    <source>
        <strain evidence="1">19MO03SA05</strain>
    </source>
</reference>
<dbReference type="Pfam" id="PF18906">
    <property type="entry name" value="Phage_tube_2"/>
    <property type="match status" value="1"/>
</dbReference>
<name>A0AAU6VM69_UNCXX</name>
<organism evidence="1">
    <name type="scientific">bacterium 19MO03SA05</name>
    <dbReference type="NCBI Taxonomy" id="2920620"/>
    <lineage>
        <taxon>Bacteria</taxon>
    </lineage>
</organism>
<evidence type="ECO:0008006" key="2">
    <source>
        <dbReference type="Google" id="ProtNLM"/>
    </source>
</evidence>